<keyword evidence="4" id="KW-0378">Hydrolase</keyword>
<dbReference type="Gene3D" id="2.60.420.10">
    <property type="entry name" value="Maltose phosphorylase, domain 3"/>
    <property type="match status" value="1"/>
</dbReference>
<dbReference type="STRING" id="578459.A0A194S9X5"/>
<dbReference type="InterPro" id="IPR005196">
    <property type="entry name" value="Glyco_hydro_65_N"/>
</dbReference>
<dbReference type="InterPro" id="IPR008928">
    <property type="entry name" value="6-hairpin_glycosidase_sf"/>
</dbReference>
<evidence type="ECO:0000256" key="4">
    <source>
        <dbReference type="ARBA" id="ARBA00022801"/>
    </source>
</evidence>
<dbReference type="Pfam" id="PF03633">
    <property type="entry name" value="Glyco_hydro_65C"/>
    <property type="match status" value="1"/>
</dbReference>
<dbReference type="InterPro" id="IPR008979">
    <property type="entry name" value="Galactose-bd-like_sf"/>
</dbReference>
<dbReference type="InterPro" id="IPR012341">
    <property type="entry name" value="6hp_glycosidase-like_sf"/>
</dbReference>
<evidence type="ECO:0000256" key="3">
    <source>
        <dbReference type="ARBA" id="ARBA00012757"/>
    </source>
</evidence>
<dbReference type="RefSeq" id="XP_018273314.1">
    <property type="nucleotide sequence ID" value="XM_018415682.1"/>
</dbReference>
<keyword evidence="5" id="KW-0325">Glycoprotein</keyword>
<dbReference type="GeneID" id="28976130"/>
<dbReference type="GO" id="GO:0005993">
    <property type="term" value="P:trehalose catabolic process"/>
    <property type="evidence" value="ECO:0007669"/>
    <property type="project" value="TreeGrafter"/>
</dbReference>
<feature type="domain" description="F5/8 type C" evidence="7">
    <location>
        <begin position="822"/>
        <end position="984"/>
    </location>
</feature>
<dbReference type="InterPro" id="IPR000421">
    <property type="entry name" value="FA58C"/>
</dbReference>
<evidence type="ECO:0000313" key="8">
    <source>
        <dbReference type="EMBL" id="KPV77265.1"/>
    </source>
</evidence>
<dbReference type="Proteomes" id="UP000053890">
    <property type="component" value="Unassembled WGS sequence"/>
</dbReference>
<comment type="similarity">
    <text evidence="2">Belongs to the glycosyl hydrolase 65 family.</text>
</comment>
<evidence type="ECO:0000256" key="2">
    <source>
        <dbReference type="ARBA" id="ARBA00006768"/>
    </source>
</evidence>
<dbReference type="EC" id="3.2.1.28" evidence="3"/>
<comment type="catalytic activity">
    <reaction evidence="1">
        <text>alpha,alpha-trehalose + H2O = alpha-D-glucose + beta-D-glucose</text>
        <dbReference type="Rhea" id="RHEA:32675"/>
        <dbReference type="ChEBI" id="CHEBI:15377"/>
        <dbReference type="ChEBI" id="CHEBI:15903"/>
        <dbReference type="ChEBI" id="CHEBI:16551"/>
        <dbReference type="ChEBI" id="CHEBI:17925"/>
        <dbReference type="EC" id="3.2.1.28"/>
    </reaction>
</comment>
<protein>
    <recommendedName>
        <fullName evidence="3">alpha,alpha-trehalase</fullName>
        <ecNumber evidence="3">3.2.1.28</ecNumber>
    </recommendedName>
</protein>
<organism evidence="8 9">
    <name type="scientific">Rhodotorula graminis (strain WP1)</name>
    <dbReference type="NCBI Taxonomy" id="578459"/>
    <lineage>
        <taxon>Eukaryota</taxon>
        <taxon>Fungi</taxon>
        <taxon>Dikarya</taxon>
        <taxon>Basidiomycota</taxon>
        <taxon>Pucciniomycotina</taxon>
        <taxon>Microbotryomycetes</taxon>
        <taxon>Sporidiobolales</taxon>
        <taxon>Sporidiobolaceae</taxon>
        <taxon>Rhodotorula</taxon>
    </lineage>
</organism>
<dbReference type="GO" id="GO:0009277">
    <property type="term" value="C:fungal-type cell wall"/>
    <property type="evidence" value="ECO:0007669"/>
    <property type="project" value="TreeGrafter"/>
</dbReference>
<proteinExistence type="inferred from homology"/>
<dbReference type="InterPro" id="IPR005195">
    <property type="entry name" value="Glyco_hydro_65_M"/>
</dbReference>
<evidence type="ECO:0000259" key="7">
    <source>
        <dbReference type="PROSITE" id="PS50022"/>
    </source>
</evidence>
<dbReference type="Pfam" id="PF00754">
    <property type="entry name" value="F5_F8_type_C"/>
    <property type="match status" value="1"/>
</dbReference>
<dbReference type="SUPFAM" id="SSF48208">
    <property type="entry name" value="Six-hairpin glycosidases"/>
    <property type="match status" value="1"/>
</dbReference>
<dbReference type="Gene3D" id="2.60.120.260">
    <property type="entry name" value="Galactose-binding domain-like"/>
    <property type="match status" value="1"/>
</dbReference>
<dbReference type="AlphaFoldDB" id="A0A194S9X5"/>
<keyword evidence="9" id="KW-1185">Reference proteome</keyword>
<dbReference type="GO" id="GO:0030246">
    <property type="term" value="F:carbohydrate binding"/>
    <property type="evidence" value="ECO:0007669"/>
    <property type="project" value="InterPro"/>
</dbReference>
<dbReference type="FunFam" id="1.50.10.10:FF:000032">
    <property type="entry name" value="Vacuolar acid trehalase"/>
    <property type="match status" value="1"/>
</dbReference>
<gene>
    <name evidence="8" type="ORF">RHOBADRAFT_51148</name>
</gene>
<dbReference type="PANTHER" id="PTHR11051:SF8">
    <property type="entry name" value="PROTEIN-GLUCOSYLGALACTOSYLHYDROXYLYSINE GLUCOSIDASE"/>
    <property type="match status" value="1"/>
</dbReference>
<reference evidence="8 9" key="1">
    <citation type="journal article" date="2015" name="Front. Microbiol.">
        <title>Genome sequence of the plant growth promoting endophytic yeast Rhodotorula graminis WP1.</title>
        <authorList>
            <person name="Firrincieli A."/>
            <person name="Otillar R."/>
            <person name="Salamov A."/>
            <person name="Schmutz J."/>
            <person name="Khan Z."/>
            <person name="Redman R.S."/>
            <person name="Fleck N.D."/>
            <person name="Lindquist E."/>
            <person name="Grigoriev I.V."/>
            <person name="Doty S.L."/>
        </authorList>
    </citation>
    <scope>NUCLEOTIDE SEQUENCE [LARGE SCALE GENOMIC DNA]</scope>
    <source>
        <strain evidence="8 9">WP1</strain>
    </source>
</reference>
<dbReference type="SUPFAM" id="SSF74650">
    <property type="entry name" value="Galactose mutarotase-like"/>
    <property type="match status" value="1"/>
</dbReference>
<evidence type="ECO:0000313" key="9">
    <source>
        <dbReference type="Proteomes" id="UP000053890"/>
    </source>
</evidence>
<evidence type="ECO:0000256" key="1">
    <source>
        <dbReference type="ARBA" id="ARBA00001576"/>
    </source>
</evidence>
<dbReference type="PANTHER" id="PTHR11051">
    <property type="entry name" value="GLYCOSYL HYDROLASE-RELATED"/>
    <property type="match status" value="1"/>
</dbReference>
<dbReference type="Gene3D" id="2.70.98.40">
    <property type="entry name" value="Glycoside hydrolase, family 65, N-terminal domain"/>
    <property type="match status" value="1"/>
</dbReference>
<dbReference type="Pfam" id="PF03632">
    <property type="entry name" value="Glyco_hydro_65m"/>
    <property type="match status" value="1"/>
</dbReference>
<name>A0A194S9X5_RHOGW</name>
<dbReference type="InterPro" id="IPR011013">
    <property type="entry name" value="Gal_mutarotase_sf_dom"/>
</dbReference>
<keyword evidence="6" id="KW-0732">Signal</keyword>
<dbReference type="Pfam" id="PF03636">
    <property type="entry name" value="Glyco_hydro_65N"/>
    <property type="match status" value="1"/>
</dbReference>
<dbReference type="InterPro" id="IPR037018">
    <property type="entry name" value="GH65_N"/>
</dbReference>
<evidence type="ECO:0000256" key="6">
    <source>
        <dbReference type="SAM" id="SignalP"/>
    </source>
</evidence>
<dbReference type="OMA" id="DIALAHW"/>
<accession>A0A194S9X5</accession>
<dbReference type="SUPFAM" id="SSF49785">
    <property type="entry name" value="Galactose-binding domain-like"/>
    <property type="match status" value="1"/>
</dbReference>
<dbReference type="InterPro" id="IPR005194">
    <property type="entry name" value="Glyco_hydro_65_C"/>
</dbReference>
<dbReference type="OrthoDB" id="200349at2759"/>
<dbReference type="PROSITE" id="PS50022">
    <property type="entry name" value="FA58C_3"/>
    <property type="match status" value="1"/>
</dbReference>
<feature type="signal peptide" evidence="6">
    <location>
        <begin position="1"/>
        <end position="31"/>
    </location>
</feature>
<evidence type="ECO:0000256" key="5">
    <source>
        <dbReference type="ARBA" id="ARBA00023180"/>
    </source>
</evidence>
<dbReference type="Gene3D" id="1.50.10.10">
    <property type="match status" value="1"/>
</dbReference>
<dbReference type="EMBL" id="KQ474074">
    <property type="protein sequence ID" value="KPV77265.1"/>
    <property type="molecule type" value="Genomic_DNA"/>
</dbReference>
<feature type="chain" id="PRO_5008265572" description="alpha,alpha-trehalase" evidence="6">
    <location>
        <begin position="32"/>
        <end position="984"/>
    </location>
</feature>
<dbReference type="GO" id="GO:0004555">
    <property type="term" value="F:alpha,alpha-trehalase activity"/>
    <property type="evidence" value="ECO:0007669"/>
    <property type="project" value="UniProtKB-EC"/>
</dbReference>
<sequence>MLSSTVPPRRRAKCRLVGAAAALLLASTANAQSANYDLSTNEVNRTSWQRQPYVSNGYIGQRIPAEGFGYREMTPNNLTARDGTQGWPLFTPRMTAAMVAGFYDQQPETAGTNFAQTGGQQPISTLPTWSSLYFTVNNQTYSTQTPDEQISNWTQSMSVQDGVVRTSLDWTPEGASEPIRLSYTVIAHRVEPNIGAIRLTVEGLNENMQVAFTDVFDGAGAWRTDFVSSGPVPDTVNTLHTAVRPVGISNVTAYEVSVMDIWPRSSTQWSNDTGSSCLGDILSTNVSTASSCYRLASSVPSNGKLDAIKYVGIASSDAFPGKELETALAKANLANSTGWDVILESHRSAWDAVWDDADIEIPGEENEELQIATRASLFHILTNVRNGSEPTGLGDNSIAPAGLTSDSYAGHIFWDADIWMSPSIMALYPDYAESIVDFRYRQLGAAKENAKQFGLAGALYPWTGARFGNCTGIGPCADYQYHLNSDIALAAWQYYATTNNKTWLEEKGYPLVKGAAEMFASFVTKNETGNGTYEYVTLNTTGADEYANQVNNTGLTNGALTVTIKQAMELAAILGVDDLPSNLTDIYEKTLIPQARSGIILGFDGTNGSAEIKQADVVLLEYPYEFKWPSGKPTYGSSAESVALTTLDFYSGANSPDGPAMTWGIYSILAAELSPIGCASYTYFLQGIQPYSRAPFYQFSEQQIDEWADNGGTNPAFTFLTGAGGYLQTLTHGYTGYRFRLDRPYFDPSLPPQLKNYTVKGLKWHGASIDVTVESKNTTITYRSGGNGTLPIEVRSGKAGGNFTISRGESITVPTRSTEGTLVDGNLAQCKSVLNNDTRFHIDPMNRTSRPGEYALAAIDGANSTTWQPFTTEPTSMTVDLGEAQQIKGFHLNWNNEPPTYYSIAVSNSSSELASASPISSGNVTLSAPYDLAESLIVQVDIGNLTDISLNETVTARYVQLTVEGSYATEGYGGTVGEFAVIGA</sequence>